<dbReference type="InParanoid" id="Q3A991"/>
<sequence length="68" mass="7891">MQRKVKDLSEKEKVLLKFLLNNGGWFKLTVVSRKFGSQKRMVIIGIKKPASTVGMLWAKLWCLLEKLK</sequence>
<protein>
    <submittedName>
        <fullName evidence="1">Uncharacterized protein</fullName>
    </submittedName>
</protein>
<dbReference type="HOGENOM" id="CLU_2786237_0_0_9"/>
<name>Q3A991_CARHZ</name>
<evidence type="ECO:0000313" key="2">
    <source>
        <dbReference type="Proteomes" id="UP000002706"/>
    </source>
</evidence>
<dbReference type="Proteomes" id="UP000002706">
    <property type="component" value="Chromosome"/>
</dbReference>
<gene>
    <name evidence="1" type="ordered locus">CHY_2499</name>
</gene>
<dbReference type="RefSeq" id="WP_011345366.1">
    <property type="nucleotide sequence ID" value="NC_007503.1"/>
</dbReference>
<organism evidence="1 2">
    <name type="scientific">Carboxydothermus hydrogenoformans (strain ATCC BAA-161 / DSM 6008 / Z-2901)</name>
    <dbReference type="NCBI Taxonomy" id="246194"/>
    <lineage>
        <taxon>Bacteria</taxon>
        <taxon>Bacillati</taxon>
        <taxon>Bacillota</taxon>
        <taxon>Clostridia</taxon>
        <taxon>Thermoanaerobacterales</taxon>
        <taxon>Thermoanaerobacteraceae</taxon>
        <taxon>Carboxydothermus</taxon>
    </lineage>
</organism>
<accession>Q3A991</accession>
<proteinExistence type="predicted"/>
<dbReference type="eggNOG" id="COG0457">
    <property type="taxonomic scope" value="Bacteria"/>
</dbReference>
<reference evidence="1 2" key="1">
    <citation type="journal article" date="2005" name="PLoS Genet.">
        <title>Life in hot carbon monoxide: the complete genome sequence of Carboxydothermus hydrogenoformans Z-2901.</title>
        <authorList>
            <person name="Wu M."/>
            <person name="Ren Q."/>
            <person name="Durkin A.S."/>
            <person name="Daugherty S.C."/>
            <person name="Brinkac L.M."/>
            <person name="Dodson R.J."/>
            <person name="Madupu R."/>
            <person name="Sullivan S.A."/>
            <person name="Kolonay J.F."/>
            <person name="Haft D.H."/>
            <person name="Nelson W.C."/>
            <person name="Tallon L.J."/>
            <person name="Jones K.M."/>
            <person name="Ulrich L.E."/>
            <person name="Gonzalez J.M."/>
            <person name="Zhulin I.B."/>
            <person name="Robb F.T."/>
            <person name="Eisen J.A."/>
        </authorList>
    </citation>
    <scope>NUCLEOTIDE SEQUENCE [LARGE SCALE GENOMIC DNA]</scope>
    <source>
        <strain evidence="2">ATCC BAA-161 / DSM 6008 / Z-2901</strain>
    </source>
</reference>
<dbReference type="STRING" id="246194.CHY_2499"/>
<dbReference type="EMBL" id="CP000141">
    <property type="protein sequence ID" value="ABB13681.1"/>
    <property type="molecule type" value="Genomic_DNA"/>
</dbReference>
<keyword evidence="2" id="KW-1185">Reference proteome</keyword>
<evidence type="ECO:0000313" key="1">
    <source>
        <dbReference type="EMBL" id="ABB13681.1"/>
    </source>
</evidence>
<dbReference type="KEGG" id="chy:CHY_2499"/>
<dbReference type="AlphaFoldDB" id="Q3A991"/>